<evidence type="ECO:0000256" key="7">
    <source>
        <dbReference type="ARBA" id="ARBA00023065"/>
    </source>
</evidence>
<keyword evidence="9 11" id="KW-0472">Membrane</keyword>
<evidence type="ECO:0000256" key="6">
    <source>
        <dbReference type="ARBA" id="ARBA00023004"/>
    </source>
</evidence>
<evidence type="ECO:0000256" key="9">
    <source>
        <dbReference type="ARBA" id="ARBA00023136"/>
    </source>
</evidence>
<evidence type="ECO:0000313" key="17">
    <source>
        <dbReference type="EMBL" id="GAA5523697.1"/>
    </source>
</evidence>
<dbReference type="InterPro" id="IPR039426">
    <property type="entry name" value="TonB-dep_rcpt-like"/>
</dbReference>
<evidence type="ECO:0000256" key="12">
    <source>
        <dbReference type="RuleBase" id="RU003357"/>
    </source>
</evidence>
<comment type="subcellular location">
    <subcellularLocation>
        <location evidence="1 11">Cell outer membrane</location>
        <topology evidence="1 11">Multi-pass membrane protein</topology>
    </subcellularLocation>
</comment>
<evidence type="ECO:0000256" key="10">
    <source>
        <dbReference type="ARBA" id="ARBA00023237"/>
    </source>
</evidence>
<evidence type="ECO:0000256" key="13">
    <source>
        <dbReference type="SAM" id="MobiDB-lite"/>
    </source>
</evidence>
<evidence type="ECO:0000256" key="3">
    <source>
        <dbReference type="ARBA" id="ARBA00022452"/>
    </source>
</evidence>
<comment type="caution">
    <text evidence="17">The sequence shown here is derived from an EMBL/GenBank/DDBJ whole genome shotgun (WGS) entry which is preliminary data.</text>
</comment>
<dbReference type="InterPro" id="IPR012910">
    <property type="entry name" value="Plug_dom"/>
</dbReference>
<dbReference type="Proteomes" id="UP001408594">
    <property type="component" value="Unassembled WGS sequence"/>
</dbReference>
<evidence type="ECO:0000256" key="2">
    <source>
        <dbReference type="ARBA" id="ARBA00022448"/>
    </source>
</evidence>
<feature type="region of interest" description="Disordered" evidence="13">
    <location>
        <begin position="311"/>
        <end position="330"/>
    </location>
</feature>
<dbReference type="InterPro" id="IPR000531">
    <property type="entry name" value="Beta-barrel_TonB"/>
</dbReference>
<feature type="domain" description="TonB-dependent receptor-like beta-barrel" evidence="15">
    <location>
        <begin position="469"/>
        <end position="796"/>
    </location>
</feature>
<organism evidence="17 18">
    <name type="scientific">Microbulbifer aestuariivivens</name>
    <dbReference type="NCBI Taxonomy" id="1908308"/>
    <lineage>
        <taxon>Bacteria</taxon>
        <taxon>Pseudomonadati</taxon>
        <taxon>Pseudomonadota</taxon>
        <taxon>Gammaproteobacteria</taxon>
        <taxon>Cellvibrionales</taxon>
        <taxon>Microbulbiferaceae</taxon>
        <taxon>Microbulbifer</taxon>
    </lineage>
</organism>
<dbReference type="RefSeq" id="WP_345548075.1">
    <property type="nucleotide sequence ID" value="NZ_BAABRT010000002.1"/>
</dbReference>
<keyword evidence="3 11" id="KW-1134">Transmembrane beta strand</keyword>
<keyword evidence="18" id="KW-1185">Reference proteome</keyword>
<keyword evidence="4" id="KW-0410">Iron transport</keyword>
<dbReference type="Pfam" id="PF00593">
    <property type="entry name" value="TonB_dep_Rec_b-barrel"/>
    <property type="match status" value="1"/>
</dbReference>
<evidence type="ECO:0000256" key="4">
    <source>
        <dbReference type="ARBA" id="ARBA00022496"/>
    </source>
</evidence>
<proteinExistence type="inferred from homology"/>
<dbReference type="PANTHER" id="PTHR32552">
    <property type="entry name" value="FERRICHROME IRON RECEPTOR-RELATED"/>
    <property type="match status" value="1"/>
</dbReference>
<dbReference type="EMBL" id="BAABRT010000002">
    <property type="protein sequence ID" value="GAA5523697.1"/>
    <property type="molecule type" value="Genomic_DNA"/>
</dbReference>
<feature type="signal peptide" evidence="14">
    <location>
        <begin position="1"/>
        <end position="31"/>
    </location>
</feature>
<evidence type="ECO:0000256" key="11">
    <source>
        <dbReference type="PROSITE-ProRule" id="PRU01360"/>
    </source>
</evidence>
<dbReference type="PROSITE" id="PS52016">
    <property type="entry name" value="TONB_DEPENDENT_REC_3"/>
    <property type="match status" value="1"/>
</dbReference>
<evidence type="ECO:0000256" key="5">
    <source>
        <dbReference type="ARBA" id="ARBA00022692"/>
    </source>
</evidence>
<name>A0ABP9WKF8_9GAMM</name>
<keyword evidence="10 11" id="KW-0998">Cell outer membrane</keyword>
<dbReference type="SUPFAM" id="SSF56935">
    <property type="entry name" value="Porins"/>
    <property type="match status" value="1"/>
</dbReference>
<feature type="domain" description="TonB-dependent receptor plug" evidence="16">
    <location>
        <begin position="51"/>
        <end position="155"/>
    </location>
</feature>
<keyword evidence="6" id="KW-0408">Iron</keyword>
<dbReference type="PANTHER" id="PTHR32552:SF81">
    <property type="entry name" value="TONB-DEPENDENT OUTER MEMBRANE RECEPTOR"/>
    <property type="match status" value="1"/>
</dbReference>
<evidence type="ECO:0000256" key="14">
    <source>
        <dbReference type="SAM" id="SignalP"/>
    </source>
</evidence>
<gene>
    <name evidence="17" type="primary">btuB_3</name>
    <name evidence="17" type="ORF">Maes01_00246</name>
</gene>
<evidence type="ECO:0000256" key="8">
    <source>
        <dbReference type="ARBA" id="ARBA00023077"/>
    </source>
</evidence>
<evidence type="ECO:0000259" key="15">
    <source>
        <dbReference type="Pfam" id="PF00593"/>
    </source>
</evidence>
<protein>
    <submittedName>
        <fullName evidence="17">Vitamin B12 transporter BtuB</fullName>
    </submittedName>
</protein>
<dbReference type="InterPro" id="IPR036942">
    <property type="entry name" value="Beta-barrel_TonB_sf"/>
</dbReference>
<evidence type="ECO:0000313" key="18">
    <source>
        <dbReference type="Proteomes" id="UP001408594"/>
    </source>
</evidence>
<sequence>MMKPELFKKAKLPLAIALFAPLSTTPIFAVAADSLLEEVTVTAQKREQSSLDVPITVDTFSSDKIVKTGALTLSEMDAYIPGFEAEEGLTQVSLSIRGISSPNISAGGDPSVSTFYDDSYLPSPAATIAFSDMERVEVLKGPQGTLFGRNSAAGTLNLVPRRPSEEFDAFVSTRLGNYGLVRSEAMLNTAVADNVYMRANLLTNQRDGYVDNVAGRDSGEQDVVTGRVSLLWDVNPATDLQFSVDWDRVDNSPRMAIGFSDFSLNTDPFSRKVANDIIDGEETRDMYAVSLKLLHEFSDTLSMKAVHSYRSYETTNREEEDGTADPTTYLDTNNSFDNDISYTEIQFNYNADKLNAVFGANYSSERIYQNVTATALADSAMRVTTSEVIKNPILRAQIEQGAIAQAGGDPMAGIYALSLLDSIDHLWDQGDWALFNSLLGQPSTPPQVGPVYDGLAQQLGSSMIYGTEYAGQLWQESVTNNGDFVNYGFYADAEYAFTSKFRLSAGLRYSYDEKEFSWLVPGVEFDRETVPNTLPVQPLIFRVEDGYLVDNVTRVAKEDWDKVTGRLVGQYDITDQAMVFLSYATGYKSGGFDSLNQASAENPVKPESVENIELGVKGDLFDGRGRIQLSYFDMTVDDRQRSVETLPPGQTNALPRLINGDQSIDGVELTFDWLPRDDVRLGLVTTVRDTESQWETFYNAEGEFQDGKESGSTDTAYTVTFDWSPEVSFGSVSLYADYIFAENSDESDPALIGSVLIDGVETPVPGFGEDTKLLNARLSWMSNDEHYEAALWGQNLLENEVTDSVGGRTLNVYGTGYLNISAPRTFGVDLRYNF</sequence>
<keyword evidence="2 11" id="KW-0813">Transport</keyword>
<keyword evidence="7" id="KW-0406">Ion transport</keyword>
<reference evidence="17 18" key="1">
    <citation type="submission" date="2024-02" db="EMBL/GenBank/DDBJ databases">
        <title>Microbulbifer aestuariivivens NBRC 112533.</title>
        <authorList>
            <person name="Ichikawa N."/>
            <person name="Katano-Makiyama Y."/>
            <person name="Hidaka K."/>
        </authorList>
    </citation>
    <scope>NUCLEOTIDE SEQUENCE [LARGE SCALE GENOMIC DNA]</scope>
    <source>
        <strain evidence="17 18">NBRC 112533</strain>
    </source>
</reference>
<evidence type="ECO:0000256" key="1">
    <source>
        <dbReference type="ARBA" id="ARBA00004571"/>
    </source>
</evidence>
<feature type="chain" id="PRO_5045355965" evidence="14">
    <location>
        <begin position="32"/>
        <end position="834"/>
    </location>
</feature>
<accession>A0ABP9WKF8</accession>
<keyword evidence="5 11" id="KW-0812">Transmembrane</keyword>
<dbReference type="Gene3D" id="2.40.170.20">
    <property type="entry name" value="TonB-dependent receptor, beta-barrel domain"/>
    <property type="match status" value="2"/>
</dbReference>
<comment type="similarity">
    <text evidence="11 12">Belongs to the TonB-dependent receptor family.</text>
</comment>
<keyword evidence="14" id="KW-0732">Signal</keyword>
<keyword evidence="8 12" id="KW-0798">TonB box</keyword>
<evidence type="ECO:0000259" key="16">
    <source>
        <dbReference type="Pfam" id="PF07715"/>
    </source>
</evidence>
<dbReference type="Pfam" id="PF07715">
    <property type="entry name" value="Plug"/>
    <property type="match status" value="1"/>
</dbReference>